<dbReference type="Gene3D" id="3.90.76.10">
    <property type="entry name" value="Dipeptide-binding Protein, Domain 1"/>
    <property type="match status" value="1"/>
</dbReference>
<keyword evidence="4 5" id="KW-0732">Signal</keyword>
<dbReference type="AlphaFoldDB" id="A0A5J4KY28"/>
<dbReference type="InterPro" id="IPR039424">
    <property type="entry name" value="SBP_5"/>
</dbReference>
<evidence type="ECO:0000256" key="5">
    <source>
        <dbReference type="SAM" id="SignalP"/>
    </source>
</evidence>
<dbReference type="SUPFAM" id="SSF53850">
    <property type="entry name" value="Periplasmic binding protein-like II"/>
    <property type="match status" value="1"/>
</dbReference>
<comment type="similarity">
    <text evidence="2">Belongs to the bacterial solute-binding protein 5 family.</text>
</comment>
<evidence type="ECO:0000313" key="7">
    <source>
        <dbReference type="EMBL" id="GER91440.1"/>
    </source>
</evidence>
<protein>
    <submittedName>
        <fullName evidence="7">Peptide ABC transporter substrate-binding protein</fullName>
    </submittedName>
</protein>
<gene>
    <name evidence="7" type="ORF">KDW_56020</name>
</gene>
<dbReference type="RefSeq" id="WP_151759095.1">
    <property type="nucleotide sequence ID" value="NZ_BKZW01000004.1"/>
</dbReference>
<feature type="domain" description="Solute-binding protein family 5" evidence="6">
    <location>
        <begin position="101"/>
        <end position="466"/>
    </location>
</feature>
<dbReference type="EMBL" id="BKZW01000004">
    <property type="protein sequence ID" value="GER91440.1"/>
    <property type="molecule type" value="Genomic_DNA"/>
</dbReference>
<dbReference type="GO" id="GO:0015833">
    <property type="term" value="P:peptide transport"/>
    <property type="evidence" value="ECO:0007669"/>
    <property type="project" value="TreeGrafter"/>
</dbReference>
<dbReference type="CDD" id="cd08504">
    <property type="entry name" value="PBP2_OppA"/>
    <property type="match status" value="1"/>
</dbReference>
<dbReference type="GO" id="GO:0030313">
    <property type="term" value="C:cell envelope"/>
    <property type="evidence" value="ECO:0007669"/>
    <property type="project" value="UniProtKB-SubCell"/>
</dbReference>
<dbReference type="Pfam" id="PF00496">
    <property type="entry name" value="SBP_bac_5"/>
    <property type="match status" value="1"/>
</dbReference>
<dbReference type="Gene3D" id="3.40.190.10">
    <property type="entry name" value="Periplasmic binding protein-like II"/>
    <property type="match status" value="1"/>
</dbReference>
<keyword evidence="8" id="KW-1185">Reference proteome</keyword>
<keyword evidence="3" id="KW-0813">Transport</keyword>
<dbReference type="PANTHER" id="PTHR30290">
    <property type="entry name" value="PERIPLASMIC BINDING COMPONENT OF ABC TRANSPORTER"/>
    <property type="match status" value="1"/>
</dbReference>
<dbReference type="PANTHER" id="PTHR30290:SF10">
    <property type="entry name" value="PERIPLASMIC OLIGOPEPTIDE-BINDING PROTEIN-RELATED"/>
    <property type="match status" value="1"/>
</dbReference>
<evidence type="ECO:0000256" key="4">
    <source>
        <dbReference type="ARBA" id="ARBA00022729"/>
    </source>
</evidence>
<dbReference type="GO" id="GO:0042597">
    <property type="term" value="C:periplasmic space"/>
    <property type="evidence" value="ECO:0007669"/>
    <property type="project" value="UniProtKB-ARBA"/>
</dbReference>
<evidence type="ECO:0000313" key="8">
    <source>
        <dbReference type="Proteomes" id="UP000326912"/>
    </source>
</evidence>
<evidence type="ECO:0000259" key="6">
    <source>
        <dbReference type="Pfam" id="PF00496"/>
    </source>
</evidence>
<dbReference type="InterPro" id="IPR030678">
    <property type="entry name" value="Peptide/Ni-bd"/>
</dbReference>
<comment type="caution">
    <text evidence="7">The sequence shown here is derived from an EMBL/GenBank/DDBJ whole genome shotgun (WGS) entry which is preliminary data.</text>
</comment>
<evidence type="ECO:0000256" key="1">
    <source>
        <dbReference type="ARBA" id="ARBA00004196"/>
    </source>
</evidence>
<dbReference type="Gene3D" id="3.10.105.10">
    <property type="entry name" value="Dipeptide-binding Protein, Domain 3"/>
    <property type="match status" value="1"/>
</dbReference>
<feature type="signal peptide" evidence="5">
    <location>
        <begin position="1"/>
        <end position="33"/>
    </location>
</feature>
<organism evidence="7 8">
    <name type="scientific">Dictyobacter vulcani</name>
    <dbReference type="NCBI Taxonomy" id="2607529"/>
    <lineage>
        <taxon>Bacteria</taxon>
        <taxon>Bacillati</taxon>
        <taxon>Chloroflexota</taxon>
        <taxon>Ktedonobacteria</taxon>
        <taxon>Ktedonobacterales</taxon>
        <taxon>Dictyobacteraceae</taxon>
        <taxon>Dictyobacter</taxon>
    </lineage>
</organism>
<dbReference type="PIRSF" id="PIRSF002741">
    <property type="entry name" value="MppA"/>
    <property type="match status" value="1"/>
</dbReference>
<dbReference type="GO" id="GO:0043190">
    <property type="term" value="C:ATP-binding cassette (ABC) transporter complex"/>
    <property type="evidence" value="ECO:0007669"/>
    <property type="project" value="InterPro"/>
</dbReference>
<dbReference type="PROSITE" id="PS51257">
    <property type="entry name" value="PROKAR_LIPOPROTEIN"/>
    <property type="match status" value="1"/>
</dbReference>
<reference evidence="7 8" key="1">
    <citation type="submission" date="2019-10" db="EMBL/GenBank/DDBJ databases">
        <title>Dictyobacter vulcani sp. nov., within the class Ktedonobacteria, isolated from soil of volcanic Mt. Zao.</title>
        <authorList>
            <person name="Zheng Y."/>
            <person name="Wang C.M."/>
            <person name="Sakai Y."/>
            <person name="Abe K."/>
            <person name="Yokota A."/>
            <person name="Yabe S."/>
        </authorList>
    </citation>
    <scope>NUCLEOTIDE SEQUENCE [LARGE SCALE GENOMIC DNA]</scope>
    <source>
        <strain evidence="7 8">W12</strain>
    </source>
</reference>
<sequence>MYYRSPYICVRRLSAALLMLCTTLLLLTSCGGAASGTITLTNGQPTLASEQVLTIPLIGTTNVPSFDPATELTASSKILFNMLYSGLVRTDDHLQPVPNQATWTISADQKQYTFHLKPDVTFGDGSAVTARSYVDSWTRAARPANTSAQISTLMYAIEGARELHSGQAKTLAGVHASDEHTLQVRLTKPAPYFLAALANPLFFPVNQKLISSYGEQLWPATAATQGLGSGPFVLKDVTPDVKMTLVPSPHYAGARPILKQVNVYFVNDSRVAYTANRAGRYDLVWDLSLQDQLPAAKLKGFLRPDKLQTDAFFFDTSKAPFDKLELRQAFAHALDKKAFALTVLHDAVSPAETLLPSAVPGYQAQPDTFNAAKARTLLKAAYPDVKQLPTITFTYPTSQVSPTITDALQSAWKKNLGIQVNLRPLEDQAYQQAVDSHSVQFGFASWQSTVADPYLFASRFLSSSDQNVSQWHNAAYDQLLARAESKTGSDRLALYQQAEQQLLSQAVIVPLDHPRLAALLPAWLRGVSVNADGLSFGDWSQVAILNHKA</sequence>
<accession>A0A5J4KY28</accession>
<comment type="subcellular location">
    <subcellularLocation>
        <location evidence="1">Cell envelope</location>
    </subcellularLocation>
</comment>
<evidence type="ECO:0000256" key="2">
    <source>
        <dbReference type="ARBA" id="ARBA00005695"/>
    </source>
</evidence>
<dbReference type="GO" id="GO:1904680">
    <property type="term" value="F:peptide transmembrane transporter activity"/>
    <property type="evidence" value="ECO:0007669"/>
    <property type="project" value="TreeGrafter"/>
</dbReference>
<feature type="chain" id="PRO_5023925604" evidence="5">
    <location>
        <begin position="34"/>
        <end position="549"/>
    </location>
</feature>
<name>A0A5J4KY28_9CHLR</name>
<dbReference type="Proteomes" id="UP000326912">
    <property type="component" value="Unassembled WGS sequence"/>
</dbReference>
<evidence type="ECO:0000256" key="3">
    <source>
        <dbReference type="ARBA" id="ARBA00022448"/>
    </source>
</evidence>
<proteinExistence type="inferred from homology"/>
<dbReference type="InterPro" id="IPR000914">
    <property type="entry name" value="SBP_5_dom"/>
</dbReference>